<organism evidence="1">
    <name type="scientific">Brachypodium distachyon</name>
    <name type="common">Purple false brome</name>
    <name type="synonym">Trachynia distachya</name>
    <dbReference type="NCBI Taxonomy" id="15368"/>
    <lineage>
        <taxon>Eukaryota</taxon>
        <taxon>Viridiplantae</taxon>
        <taxon>Streptophyta</taxon>
        <taxon>Embryophyta</taxon>
        <taxon>Tracheophyta</taxon>
        <taxon>Spermatophyta</taxon>
        <taxon>Magnoliopsida</taxon>
        <taxon>Liliopsida</taxon>
        <taxon>Poales</taxon>
        <taxon>Poaceae</taxon>
        <taxon>BOP clade</taxon>
        <taxon>Pooideae</taxon>
        <taxon>Stipodae</taxon>
        <taxon>Brachypodieae</taxon>
        <taxon>Brachypodium</taxon>
    </lineage>
</organism>
<evidence type="ECO:0000313" key="2">
    <source>
        <dbReference type="EnsemblPlants" id="PNT68195"/>
    </source>
</evidence>
<gene>
    <name evidence="1" type="ORF">BRADI_3g36992v3</name>
</gene>
<reference evidence="2" key="3">
    <citation type="submission" date="2018-08" db="UniProtKB">
        <authorList>
            <consortium name="EnsemblPlants"/>
        </authorList>
    </citation>
    <scope>IDENTIFICATION</scope>
    <source>
        <strain evidence="2">cv. Bd21</strain>
    </source>
</reference>
<reference evidence="1" key="2">
    <citation type="submission" date="2017-06" db="EMBL/GenBank/DDBJ databases">
        <title>WGS assembly of Brachypodium distachyon.</title>
        <authorList>
            <consortium name="The International Brachypodium Initiative"/>
            <person name="Lucas S."/>
            <person name="Harmon-Smith M."/>
            <person name="Lail K."/>
            <person name="Tice H."/>
            <person name="Grimwood J."/>
            <person name="Bruce D."/>
            <person name="Barry K."/>
            <person name="Shu S."/>
            <person name="Lindquist E."/>
            <person name="Wang M."/>
            <person name="Pitluck S."/>
            <person name="Vogel J.P."/>
            <person name="Garvin D.F."/>
            <person name="Mockler T.C."/>
            <person name="Schmutz J."/>
            <person name="Rokhsar D."/>
            <person name="Bevan M.W."/>
        </authorList>
    </citation>
    <scope>NUCLEOTIDE SEQUENCE</scope>
    <source>
        <strain evidence="1">Bd21</strain>
    </source>
</reference>
<protein>
    <submittedName>
        <fullName evidence="1 2">Uncharacterized protein</fullName>
    </submittedName>
</protein>
<keyword evidence="3" id="KW-1185">Reference proteome</keyword>
<name>A0A2K2D1N7_BRADI</name>
<accession>A0A2K2D1N7</accession>
<sequence length="43" mass="4938">MPSPASEFRETPLIQRALRLGSEHRTEQLDLGNVAHAYYVLNR</sequence>
<dbReference type="Gramene" id="PNT68195">
    <property type="protein sequence ID" value="PNT68195"/>
    <property type="gene ID" value="BRADI_3g36992v3"/>
</dbReference>
<dbReference type="EnsemblPlants" id="PNT68195">
    <property type="protein sequence ID" value="PNT68195"/>
    <property type="gene ID" value="BRADI_3g36992v3"/>
</dbReference>
<dbReference type="AlphaFoldDB" id="A0A2K2D1N7"/>
<evidence type="ECO:0000313" key="1">
    <source>
        <dbReference type="EMBL" id="PNT68195.1"/>
    </source>
</evidence>
<dbReference type="InParanoid" id="A0A2K2D1N7"/>
<dbReference type="Proteomes" id="UP000008810">
    <property type="component" value="Chromosome 3"/>
</dbReference>
<proteinExistence type="predicted"/>
<reference evidence="1 2" key="1">
    <citation type="journal article" date="2010" name="Nature">
        <title>Genome sequencing and analysis of the model grass Brachypodium distachyon.</title>
        <authorList>
            <consortium name="International Brachypodium Initiative"/>
        </authorList>
    </citation>
    <scope>NUCLEOTIDE SEQUENCE [LARGE SCALE GENOMIC DNA]</scope>
    <source>
        <strain evidence="1 2">Bd21</strain>
    </source>
</reference>
<dbReference type="EMBL" id="CM000882">
    <property type="protein sequence ID" value="PNT68195.1"/>
    <property type="molecule type" value="Genomic_DNA"/>
</dbReference>
<evidence type="ECO:0000313" key="3">
    <source>
        <dbReference type="Proteomes" id="UP000008810"/>
    </source>
</evidence>